<sequence>MFQMAAAAVSGRATSLRVNRCSIKASVTLLFSALVPSSPSSLPSSFG</sequence>
<dbReference type="Proteomes" id="UP001054252">
    <property type="component" value="Unassembled WGS sequence"/>
</dbReference>
<name>A0AAV5I9Z2_9ROSI</name>
<reference evidence="1 2" key="1">
    <citation type="journal article" date="2021" name="Commun. Biol.">
        <title>The genome of Shorea leprosula (Dipterocarpaceae) highlights the ecological relevance of drought in aseasonal tropical rainforests.</title>
        <authorList>
            <person name="Ng K.K.S."/>
            <person name="Kobayashi M.J."/>
            <person name="Fawcett J.A."/>
            <person name="Hatakeyama M."/>
            <person name="Paape T."/>
            <person name="Ng C.H."/>
            <person name="Ang C.C."/>
            <person name="Tnah L.H."/>
            <person name="Lee C.T."/>
            <person name="Nishiyama T."/>
            <person name="Sese J."/>
            <person name="O'Brien M.J."/>
            <person name="Copetti D."/>
            <person name="Mohd Noor M.I."/>
            <person name="Ong R.C."/>
            <person name="Putra M."/>
            <person name="Sireger I.Z."/>
            <person name="Indrioko S."/>
            <person name="Kosugi Y."/>
            <person name="Izuno A."/>
            <person name="Isagi Y."/>
            <person name="Lee S.L."/>
            <person name="Shimizu K.K."/>
        </authorList>
    </citation>
    <scope>NUCLEOTIDE SEQUENCE [LARGE SCALE GENOMIC DNA]</scope>
    <source>
        <strain evidence="1">214</strain>
    </source>
</reference>
<accession>A0AAV5I9Z2</accession>
<evidence type="ECO:0000313" key="1">
    <source>
        <dbReference type="EMBL" id="GKU95940.1"/>
    </source>
</evidence>
<protein>
    <submittedName>
        <fullName evidence="1">Uncharacterized protein</fullName>
    </submittedName>
</protein>
<dbReference type="AlphaFoldDB" id="A0AAV5I9Z2"/>
<keyword evidence="2" id="KW-1185">Reference proteome</keyword>
<dbReference type="EMBL" id="BPVZ01000009">
    <property type="protein sequence ID" value="GKU95940.1"/>
    <property type="molecule type" value="Genomic_DNA"/>
</dbReference>
<organism evidence="1 2">
    <name type="scientific">Rubroshorea leprosula</name>
    <dbReference type="NCBI Taxonomy" id="152421"/>
    <lineage>
        <taxon>Eukaryota</taxon>
        <taxon>Viridiplantae</taxon>
        <taxon>Streptophyta</taxon>
        <taxon>Embryophyta</taxon>
        <taxon>Tracheophyta</taxon>
        <taxon>Spermatophyta</taxon>
        <taxon>Magnoliopsida</taxon>
        <taxon>eudicotyledons</taxon>
        <taxon>Gunneridae</taxon>
        <taxon>Pentapetalae</taxon>
        <taxon>rosids</taxon>
        <taxon>malvids</taxon>
        <taxon>Malvales</taxon>
        <taxon>Dipterocarpaceae</taxon>
        <taxon>Rubroshorea</taxon>
    </lineage>
</organism>
<gene>
    <name evidence="1" type="ORF">SLEP1_g9237</name>
</gene>
<evidence type="ECO:0000313" key="2">
    <source>
        <dbReference type="Proteomes" id="UP001054252"/>
    </source>
</evidence>
<proteinExistence type="predicted"/>
<comment type="caution">
    <text evidence="1">The sequence shown here is derived from an EMBL/GenBank/DDBJ whole genome shotgun (WGS) entry which is preliminary data.</text>
</comment>